<evidence type="ECO:0000256" key="6">
    <source>
        <dbReference type="ARBA" id="ARBA00023136"/>
    </source>
</evidence>
<comment type="subcellular location">
    <subcellularLocation>
        <location evidence="1 8">Cell membrane</location>
        <topology evidence="1 8">Multi-pass membrane protein</topology>
    </subcellularLocation>
</comment>
<evidence type="ECO:0000256" key="1">
    <source>
        <dbReference type="ARBA" id="ARBA00004651"/>
    </source>
</evidence>
<dbReference type="SUPFAM" id="SSF103481">
    <property type="entry name" value="Multidrug resistance efflux transporter EmrE"/>
    <property type="match status" value="1"/>
</dbReference>
<gene>
    <name evidence="10" type="ORF">DDIC_01455</name>
</gene>
<feature type="transmembrane region" description="Helical" evidence="9">
    <location>
        <begin position="64"/>
        <end position="83"/>
    </location>
</feature>
<evidence type="ECO:0000256" key="5">
    <source>
        <dbReference type="ARBA" id="ARBA00022989"/>
    </source>
</evidence>
<proteinExistence type="inferred from homology"/>
<dbReference type="InterPro" id="IPR045324">
    <property type="entry name" value="Small_multidrug_res"/>
</dbReference>
<dbReference type="GO" id="GO:0031460">
    <property type="term" value="P:glycine betaine transport"/>
    <property type="evidence" value="ECO:0007669"/>
    <property type="project" value="TreeGrafter"/>
</dbReference>
<evidence type="ECO:0000256" key="3">
    <source>
        <dbReference type="ARBA" id="ARBA00022475"/>
    </source>
</evidence>
<protein>
    <submittedName>
        <fullName evidence="10">QacE family quaternary ammonium compound efflux SMR transporter</fullName>
    </submittedName>
</protein>
<keyword evidence="2" id="KW-0813">Transport</keyword>
<evidence type="ECO:0000256" key="7">
    <source>
        <dbReference type="ARBA" id="ARBA00038032"/>
    </source>
</evidence>
<comment type="similarity">
    <text evidence="7 8">Belongs to the drug/metabolite transporter (DMT) superfamily. Small multidrug resistance (SMR) (TC 2.A.7.1) family.</text>
</comment>
<dbReference type="AlphaFoldDB" id="A0A4P7UGR7"/>
<dbReference type="PANTHER" id="PTHR30561:SF1">
    <property type="entry name" value="MULTIDRUG TRANSPORTER EMRE"/>
    <property type="match status" value="1"/>
</dbReference>
<feature type="transmembrane region" description="Helical" evidence="9">
    <location>
        <begin position="6"/>
        <end position="25"/>
    </location>
</feature>
<dbReference type="InterPro" id="IPR000390">
    <property type="entry name" value="Small_drug/metabolite_transptr"/>
</dbReference>
<dbReference type="GO" id="GO:0015220">
    <property type="term" value="F:choline transmembrane transporter activity"/>
    <property type="evidence" value="ECO:0007669"/>
    <property type="project" value="TreeGrafter"/>
</dbReference>
<dbReference type="GO" id="GO:0005886">
    <property type="term" value="C:plasma membrane"/>
    <property type="evidence" value="ECO:0007669"/>
    <property type="project" value="UniProtKB-SubCell"/>
</dbReference>
<feature type="transmembrane region" description="Helical" evidence="9">
    <location>
        <begin position="90"/>
        <end position="109"/>
    </location>
</feature>
<sequence>MSAAAVAYLQLGAAILVEVGATAFLKQSDGMSRLFPTIASLLGYGVSFYLLSQVLKIVPMGISYGIWSGIGIVLVSLLGLLFFGQKLDLAACLGLGLIVLGVLVIHFFSGSMPR</sequence>
<dbReference type="PANTHER" id="PTHR30561">
    <property type="entry name" value="SMR FAMILY PROTON-DEPENDENT DRUG EFFLUX TRANSPORTER SUGE"/>
    <property type="match status" value="1"/>
</dbReference>
<dbReference type="Gene3D" id="1.10.3730.20">
    <property type="match status" value="1"/>
</dbReference>
<name>A0A4P7UGR7_DESDE</name>
<keyword evidence="4 8" id="KW-0812">Transmembrane</keyword>
<dbReference type="RefSeq" id="WP_136398805.1">
    <property type="nucleotide sequence ID" value="NZ_CP036295.1"/>
</dbReference>
<evidence type="ECO:0000313" key="10">
    <source>
        <dbReference type="EMBL" id="QCC84567.1"/>
    </source>
</evidence>
<dbReference type="GO" id="GO:1990961">
    <property type="term" value="P:xenobiotic detoxification by transmembrane export across the plasma membrane"/>
    <property type="evidence" value="ECO:0007669"/>
    <property type="project" value="UniProtKB-ARBA"/>
</dbReference>
<dbReference type="EMBL" id="CP036295">
    <property type="protein sequence ID" value="QCC84567.1"/>
    <property type="molecule type" value="Genomic_DNA"/>
</dbReference>
<dbReference type="FunFam" id="1.10.3730.20:FF:000001">
    <property type="entry name" value="Quaternary ammonium compound resistance transporter SugE"/>
    <property type="match status" value="1"/>
</dbReference>
<dbReference type="Proteomes" id="UP000297065">
    <property type="component" value="Chromosome"/>
</dbReference>
<dbReference type="GO" id="GO:0015199">
    <property type="term" value="F:amino-acid betaine transmembrane transporter activity"/>
    <property type="evidence" value="ECO:0007669"/>
    <property type="project" value="TreeGrafter"/>
</dbReference>
<dbReference type="OrthoDB" id="9808638at2"/>
<reference evidence="10 11" key="1">
    <citation type="submission" date="2019-02" db="EMBL/GenBank/DDBJ databases">
        <title>Complete Genome Sequence of Desulfovibrio desulfuricans IC1, a Sulfonate Utilizing Anaerobe.</title>
        <authorList>
            <person name="Day L.A."/>
            <person name="De Leon K.B."/>
            <person name="Wall J.D."/>
        </authorList>
    </citation>
    <scope>NUCLEOTIDE SEQUENCE [LARGE SCALE GENOMIC DNA]</scope>
    <source>
        <strain evidence="10 11">IC1</strain>
    </source>
</reference>
<dbReference type="InterPro" id="IPR037185">
    <property type="entry name" value="EmrE-like"/>
</dbReference>
<evidence type="ECO:0000313" key="11">
    <source>
        <dbReference type="Proteomes" id="UP000297065"/>
    </source>
</evidence>
<feature type="transmembrane region" description="Helical" evidence="9">
    <location>
        <begin position="34"/>
        <end position="52"/>
    </location>
</feature>
<dbReference type="Pfam" id="PF00893">
    <property type="entry name" value="Multi_Drug_Res"/>
    <property type="match status" value="1"/>
</dbReference>
<accession>A0A4P7UGR7</accession>
<evidence type="ECO:0000256" key="9">
    <source>
        <dbReference type="SAM" id="Phobius"/>
    </source>
</evidence>
<keyword evidence="3" id="KW-1003">Cell membrane</keyword>
<evidence type="ECO:0000256" key="2">
    <source>
        <dbReference type="ARBA" id="ARBA00022448"/>
    </source>
</evidence>
<evidence type="ECO:0000256" key="8">
    <source>
        <dbReference type="RuleBase" id="RU003942"/>
    </source>
</evidence>
<organism evidence="10 11">
    <name type="scientific">Desulfovibrio desulfuricans</name>
    <dbReference type="NCBI Taxonomy" id="876"/>
    <lineage>
        <taxon>Bacteria</taxon>
        <taxon>Pseudomonadati</taxon>
        <taxon>Thermodesulfobacteriota</taxon>
        <taxon>Desulfovibrionia</taxon>
        <taxon>Desulfovibrionales</taxon>
        <taxon>Desulfovibrionaceae</taxon>
        <taxon>Desulfovibrio</taxon>
    </lineage>
</organism>
<evidence type="ECO:0000256" key="4">
    <source>
        <dbReference type="ARBA" id="ARBA00022692"/>
    </source>
</evidence>
<dbReference type="GO" id="GO:0015297">
    <property type="term" value="F:antiporter activity"/>
    <property type="evidence" value="ECO:0007669"/>
    <property type="project" value="TreeGrafter"/>
</dbReference>
<keyword evidence="6 9" id="KW-0472">Membrane</keyword>
<keyword evidence="5 9" id="KW-1133">Transmembrane helix</keyword>